<evidence type="ECO:0000256" key="7">
    <source>
        <dbReference type="SAM" id="Phobius"/>
    </source>
</evidence>
<evidence type="ECO:0000259" key="9">
    <source>
        <dbReference type="PROSITE" id="PS50835"/>
    </source>
</evidence>
<dbReference type="InterPro" id="IPR011161">
    <property type="entry name" value="MHC_I-like_Ag-recog"/>
</dbReference>
<comment type="subcellular location">
    <subcellularLocation>
        <location evidence="1">Cell membrane</location>
    </subcellularLocation>
</comment>
<proteinExistence type="evidence at transcript level"/>
<dbReference type="GO" id="GO:0006955">
    <property type="term" value="P:immune response"/>
    <property type="evidence" value="ECO:0000318"/>
    <property type="project" value="GO_Central"/>
</dbReference>
<evidence type="ECO:0000256" key="5">
    <source>
        <dbReference type="ARBA" id="ARBA00023157"/>
    </source>
</evidence>
<dbReference type="InterPro" id="IPR036179">
    <property type="entry name" value="Ig-like_dom_sf"/>
</dbReference>
<feature type="chain" id="PRO_5044541894" evidence="8">
    <location>
        <begin position="29"/>
        <end position="357"/>
    </location>
</feature>
<dbReference type="FunFam" id="2.60.40.10:FF:002056">
    <property type="entry name" value="MHC class I antigen"/>
    <property type="match status" value="1"/>
</dbReference>
<evidence type="ECO:0000256" key="6">
    <source>
        <dbReference type="ARBA" id="ARBA00023180"/>
    </source>
</evidence>
<evidence type="ECO:0000256" key="4">
    <source>
        <dbReference type="ARBA" id="ARBA00023136"/>
    </source>
</evidence>
<dbReference type="SUPFAM" id="SSF48726">
    <property type="entry name" value="Immunoglobulin"/>
    <property type="match status" value="1"/>
</dbReference>
<organism evidence="10">
    <name type="scientific">Monodelphis domestica</name>
    <name type="common">Gray short-tailed opossum</name>
    <dbReference type="NCBI Taxonomy" id="13616"/>
    <lineage>
        <taxon>Eukaryota</taxon>
        <taxon>Metazoa</taxon>
        <taxon>Chordata</taxon>
        <taxon>Craniata</taxon>
        <taxon>Vertebrata</taxon>
        <taxon>Euteleostomi</taxon>
        <taxon>Mammalia</taxon>
        <taxon>Metatheria</taxon>
        <taxon>Didelphimorphia</taxon>
        <taxon>Didelphidae</taxon>
        <taxon>Monodelphis</taxon>
    </lineage>
</organism>
<reference evidence="10" key="2">
    <citation type="submission" date="2014-11" db="EMBL/GenBank/DDBJ databases">
        <title>The UT family of MHC class I loci unique to non-eutherian mammals have limited polymorphism and tissue specific patterns of expression in the opossum.</title>
        <authorList>
            <person name="Krasnec K.V."/>
            <person name="Papenfuss A.T."/>
            <person name="Miller R.D."/>
        </authorList>
    </citation>
    <scope>NUCLEOTIDE SEQUENCE</scope>
</reference>
<dbReference type="Proteomes" id="UP000002280">
    <property type="component" value="Chromosome 1"/>
</dbReference>
<keyword evidence="12" id="KW-1185">Reference proteome</keyword>
<dbReference type="GeneID" id="103106351"/>
<dbReference type="InterPro" id="IPR011162">
    <property type="entry name" value="MHC_I/II-like_Ag-recog"/>
</dbReference>
<keyword evidence="6" id="KW-0325">Glycoprotein</keyword>
<dbReference type="PROSITE" id="PS50835">
    <property type="entry name" value="IG_LIKE"/>
    <property type="match status" value="1"/>
</dbReference>
<dbReference type="Ensembl" id="ENSMODT00000077802.1">
    <property type="protein sequence ID" value="ENSMODP00000058147.1"/>
    <property type="gene ID" value="ENSMODG00000046716.1"/>
</dbReference>
<feature type="domain" description="Ig-like" evidence="9">
    <location>
        <begin position="207"/>
        <end position="297"/>
    </location>
</feature>
<dbReference type="STRING" id="13616.ENSMODP00000058147"/>
<evidence type="ECO:0000313" key="10">
    <source>
        <dbReference type="EMBL" id="AJT46727.1"/>
    </source>
</evidence>
<dbReference type="Gene3D" id="2.60.40.10">
    <property type="entry name" value="Immunoglobulins"/>
    <property type="match status" value="1"/>
</dbReference>
<dbReference type="FunFam" id="3.30.500.10:FF:000003">
    <property type="entry name" value="IgG receptor FcRn large subunit p51"/>
    <property type="match status" value="1"/>
</dbReference>
<gene>
    <name evidence="10" type="primary">Modo-UT3</name>
    <name evidence="11" type="synonym">LOC103106351</name>
</gene>
<dbReference type="RefSeq" id="NP_001311362.1">
    <property type="nucleotide sequence ID" value="NM_001324433.1"/>
</dbReference>
<dbReference type="SUPFAM" id="SSF54452">
    <property type="entry name" value="MHC antigen-recognition domain"/>
    <property type="match status" value="1"/>
</dbReference>
<keyword evidence="2" id="KW-1003">Cell membrane</keyword>
<dbReference type="GeneTree" id="ENSGT01120000271825"/>
<evidence type="ECO:0000256" key="8">
    <source>
        <dbReference type="SAM" id="SignalP"/>
    </source>
</evidence>
<protein>
    <submittedName>
        <fullName evidence="10">MHC class I antigen</fullName>
    </submittedName>
</protein>
<reference evidence="11 12" key="1">
    <citation type="journal article" date="2007" name="Nature">
        <title>Genome of the marsupial Monodelphis domestica reveals innovation in non-coding sequences.</title>
        <authorList>
            <person name="Mikkelsen T.S."/>
            <person name="Wakefield M.J."/>
            <person name="Aken B."/>
            <person name="Amemiya C.T."/>
            <person name="Chang J.L."/>
            <person name="Duke S."/>
            <person name="Garber M."/>
            <person name="Gentles A.J."/>
            <person name="Goodstadt L."/>
            <person name="Heger A."/>
            <person name="Jurka J."/>
            <person name="Kamal M."/>
            <person name="Mauceli E."/>
            <person name="Searle S.M."/>
            <person name="Sharpe T."/>
            <person name="Baker M.L."/>
            <person name="Batzer M.A."/>
            <person name="Benos P.V."/>
            <person name="Belov K."/>
            <person name="Clamp M."/>
            <person name="Cook A."/>
            <person name="Cuff J."/>
            <person name="Das R."/>
            <person name="Davidow L."/>
            <person name="Deakin J.E."/>
            <person name="Fazzari M.J."/>
            <person name="Glass J.L."/>
            <person name="Grabherr M."/>
            <person name="Greally J.M."/>
            <person name="Gu W."/>
            <person name="Hore T.A."/>
            <person name="Huttley G.A."/>
            <person name="Kleber M."/>
            <person name="Jirtle R.L."/>
            <person name="Koina E."/>
            <person name="Lee J.T."/>
            <person name="Mahony S."/>
            <person name="Marra M.A."/>
            <person name="Miller R.D."/>
            <person name="Nicholls R.D."/>
            <person name="Oda M."/>
            <person name="Papenfuss A.T."/>
            <person name="Parra Z.E."/>
            <person name="Pollock D.D."/>
            <person name="Ray D.A."/>
            <person name="Schein J.E."/>
            <person name="Speed T.P."/>
            <person name="Thompson K."/>
            <person name="VandeBerg J.L."/>
            <person name="Wade C.M."/>
            <person name="Walker J.A."/>
            <person name="Waters P.D."/>
            <person name="Webber C."/>
            <person name="Weidman J.R."/>
            <person name="Xie X."/>
            <person name="Zody M.C."/>
            <person name="Baldwin J."/>
            <person name="Abdouelleil A."/>
            <person name="Abdulkadir J."/>
            <person name="Abebe A."/>
            <person name="Abera B."/>
            <person name="Abreu J."/>
            <person name="Acer S.C."/>
            <person name="Aftuck L."/>
            <person name="Alexander A."/>
            <person name="An P."/>
            <person name="Anderson E."/>
            <person name="Anderson S."/>
            <person name="Arachi H."/>
            <person name="Azer M."/>
            <person name="Bachantsang P."/>
            <person name="Barry A."/>
            <person name="Bayul T."/>
            <person name="Berlin A."/>
            <person name="Bessette D."/>
            <person name="Bloom T."/>
            <person name="Bloom T."/>
            <person name="Boguslavskiy L."/>
            <person name="Bonnet C."/>
            <person name="Boukhgalter B."/>
            <person name="Bourzgui I."/>
            <person name="Brown A."/>
            <person name="Cahill P."/>
            <person name="Channer S."/>
            <person name="Cheshatsang Y."/>
            <person name="Chuda L."/>
            <person name="Citroen M."/>
            <person name="Collymore A."/>
            <person name="Cooke P."/>
            <person name="Costello M."/>
            <person name="D'Aco K."/>
            <person name="Daza R."/>
            <person name="De Haan G."/>
            <person name="DeGray S."/>
            <person name="DeMaso C."/>
            <person name="Dhargay N."/>
            <person name="Dooley K."/>
            <person name="Dooley E."/>
            <person name="Doricent M."/>
            <person name="Dorje P."/>
            <person name="Dorjee K."/>
            <person name="Dupes A."/>
            <person name="Elong R."/>
            <person name="Falk J."/>
            <person name="Farina A."/>
            <person name="Faro S."/>
            <person name="Ferguson D."/>
            <person name="Fisher S."/>
            <person name="Foley C.D."/>
            <person name="Franke A."/>
            <person name="Friedrich D."/>
            <person name="Gadbois L."/>
            <person name="Gearin G."/>
            <person name="Gearin C.R."/>
            <person name="Giannoukos G."/>
            <person name="Goode T."/>
            <person name="Graham J."/>
            <person name="Grandbois E."/>
            <person name="Grewal S."/>
            <person name="Gyaltsen K."/>
            <person name="Hafez N."/>
            <person name="Hagos B."/>
            <person name="Hall J."/>
            <person name="Henson C."/>
            <person name="Hollinger A."/>
            <person name="Honan T."/>
            <person name="Huard M.D."/>
            <person name="Hughes L."/>
            <person name="Hurhula B."/>
            <person name="Husby M.E."/>
            <person name="Kamat A."/>
            <person name="Kanga B."/>
            <person name="Kashin S."/>
            <person name="Khazanovich D."/>
            <person name="Kisner P."/>
            <person name="Lance K."/>
            <person name="Lara M."/>
            <person name="Lee W."/>
            <person name="Lennon N."/>
            <person name="Letendre F."/>
            <person name="LeVine R."/>
            <person name="Lipovsky A."/>
            <person name="Liu X."/>
            <person name="Liu J."/>
            <person name="Liu S."/>
            <person name="Lokyitsang T."/>
            <person name="Lokyitsang Y."/>
            <person name="Lubonja R."/>
            <person name="Lui A."/>
            <person name="MacDonald P."/>
            <person name="Magnisalis V."/>
            <person name="Maru K."/>
            <person name="Matthews C."/>
            <person name="McCusker W."/>
            <person name="McDonough S."/>
            <person name="Mehta T."/>
            <person name="Meldrim J."/>
            <person name="Meneus L."/>
            <person name="Mihai O."/>
            <person name="Mihalev A."/>
            <person name="Mihova T."/>
            <person name="Mittelman R."/>
            <person name="Mlenga V."/>
            <person name="Montmayeur A."/>
            <person name="Mulrain L."/>
            <person name="Navidi A."/>
            <person name="Naylor J."/>
            <person name="Negash T."/>
            <person name="Nguyen T."/>
            <person name="Nguyen N."/>
            <person name="Nicol R."/>
            <person name="Norbu C."/>
            <person name="Norbu N."/>
            <person name="Novod N."/>
            <person name="O'Neill B."/>
            <person name="Osman S."/>
            <person name="Markiewicz E."/>
            <person name="Oyono O.L."/>
            <person name="Patti C."/>
            <person name="Phunkhang P."/>
            <person name="Pierre F."/>
            <person name="Priest M."/>
            <person name="Raghuraman S."/>
            <person name="Rege F."/>
            <person name="Reyes R."/>
            <person name="Rise C."/>
            <person name="Rogov P."/>
            <person name="Ross K."/>
            <person name="Ryan E."/>
            <person name="Settipalli S."/>
            <person name="Shea T."/>
            <person name="Sherpa N."/>
            <person name="Shi L."/>
            <person name="Shih D."/>
            <person name="Sparrow T."/>
            <person name="Spaulding J."/>
            <person name="Stalker J."/>
            <person name="Stange-Thomann N."/>
            <person name="Stavropoulos S."/>
            <person name="Stone C."/>
            <person name="Strader C."/>
            <person name="Tesfaye S."/>
            <person name="Thomson T."/>
            <person name="Thoulutsang Y."/>
            <person name="Thoulutsang D."/>
            <person name="Topham K."/>
            <person name="Topping I."/>
            <person name="Tsamla T."/>
            <person name="Vassiliev H."/>
            <person name="Vo A."/>
            <person name="Wangchuk T."/>
            <person name="Wangdi T."/>
            <person name="Weiand M."/>
            <person name="Wilkinson J."/>
            <person name="Wilson A."/>
            <person name="Yadav S."/>
            <person name="Young G."/>
            <person name="Yu Q."/>
            <person name="Zembek L."/>
            <person name="Zhong D."/>
            <person name="Zimmer A."/>
            <person name="Zwirko Z."/>
            <person name="Jaffe D.B."/>
            <person name="Alvarez P."/>
            <person name="Brockman W."/>
            <person name="Butler J."/>
            <person name="Chin C."/>
            <person name="Gnerre S."/>
            <person name="MacCallum I."/>
            <person name="Graves J.A."/>
            <person name="Ponting C.P."/>
            <person name="Breen M."/>
            <person name="Samollow P.B."/>
            <person name="Lander E.S."/>
            <person name="Lindblad-Toh K."/>
        </authorList>
    </citation>
    <scope>NUCLEOTIDE SEQUENCE [LARGE SCALE GENOMIC DNA]</scope>
</reference>
<dbReference type="InterPro" id="IPR013783">
    <property type="entry name" value="Ig-like_fold"/>
</dbReference>
<dbReference type="KEGG" id="mdo:103106351"/>
<reference evidence="11" key="3">
    <citation type="submission" date="2025-05" db="UniProtKB">
        <authorList>
            <consortium name="Ensembl"/>
        </authorList>
    </citation>
    <scope>IDENTIFICATION</scope>
</reference>
<sequence length="357" mass="40496">MECHRKWSCLSSAWLLFLGVFVFRQTWAVHHSHIGQFTAVGTAHSLLELSAINFLNDIEVGSYNKAHKQIIVKIPWISKALGVNNIIKKINLLVEHEQHFRWTIQFLSRNDTNHNRNHTAQLLAECEIDNNITVKSHIYLIWDGVEYFRIDEEVGHWENINPEFKEYQHILESPFWTTLRKRYMKLYCVDLMRKIVGYSSIRDNVVPEVAVSQHVSPEGSIILSCIASGFYPRSILMSWEKYGKLGIWGNESSSGTLPNMDSTFYLKVTLELPPEDSGAGYTCVVEHSELKSPAIYSVPGKSTVEKSWVLELGIVLAIILLLSCAGAIIIWKKRKTGSTGQLERAFPSTPPAPSSLP</sequence>
<dbReference type="InterPro" id="IPR003597">
    <property type="entry name" value="Ig_C1-set"/>
</dbReference>
<dbReference type="InterPro" id="IPR037055">
    <property type="entry name" value="MHC_I-like_Ag-recog_sf"/>
</dbReference>
<feature type="signal peptide" evidence="8">
    <location>
        <begin position="1"/>
        <end position="28"/>
    </location>
</feature>
<dbReference type="AlphaFoldDB" id="A0A0D4CD47"/>
<evidence type="ECO:0000256" key="3">
    <source>
        <dbReference type="ARBA" id="ARBA00022729"/>
    </source>
</evidence>
<dbReference type="PANTHER" id="PTHR16675">
    <property type="entry name" value="MHC CLASS I-RELATED"/>
    <property type="match status" value="1"/>
</dbReference>
<dbReference type="Gene3D" id="3.30.500.10">
    <property type="entry name" value="MHC class I-like antigen recognition-like"/>
    <property type="match status" value="1"/>
</dbReference>
<dbReference type="InterPro" id="IPR007110">
    <property type="entry name" value="Ig-like_dom"/>
</dbReference>
<keyword evidence="5" id="KW-1015">Disulfide bond</keyword>
<name>A0A0D4CD47_MONDO</name>
<dbReference type="InterPro" id="IPR003006">
    <property type="entry name" value="Ig/MHC_CS"/>
</dbReference>
<dbReference type="GO" id="GO:0005615">
    <property type="term" value="C:extracellular space"/>
    <property type="evidence" value="ECO:0000318"/>
    <property type="project" value="GO_Central"/>
</dbReference>
<dbReference type="OrthoDB" id="8890485at2759"/>
<keyword evidence="7" id="KW-0812">Transmembrane</keyword>
<accession>A0A0D4CD47</accession>
<dbReference type="EMBL" id="KP125497">
    <property type="protein sequence ID" value="AJT46727.1"/>
    <property type="molecule type" value="mRNA"/>
</dbReference>
<keyword evidence="4 7" id="KW-0472">Membrane</keyword>
<evidence type="ECO:0000313" key="12">
    <source>
        <dbReference type="Proteomes" id="UP000002280"/>
    </source>
</evidence>
<dbReference type="Pfam" id="PF07654">
    <property type="entry name" value="C1-set"/>
    <property type="match status" value="1"/>
</dbReference>
<dbReference type="GO" id="GO:0009897">
    <property type="term" value="C:external side of plasma membrane"/>
    <property type="evidence" value="ECO:0000318"/>
    <property type="project" value="GO_Central"/>
</dbReference>
<dbReference type="Pfam" id="PF00129">
    <property type="entry name" value="MHC_I"/>
    <property type="match status" value="1"/>
</dbReference>
<evidence type="ECO:0000256" key="2">
    <source>
        <dbReference type="ARBA" id="ARBA00022475"/>
    </source>
</evidence>
<keyword evidence="3 8" id="KW-0732">Signal</keyword>
<feature type="transmembrane region" description="Helical" evidence="7">
    <location>
        <begin position="308"/>
        <end position="331"/>
    </location>
</feature>
<dbReference type="PROSITE" id="PS00290">
    <property type="entry name" value="IG_MHC"/>
    <property type="match status" value="1"/>
</dbReference>
<dbReference type="OMA" id="HLIWEGE"/>
<keyword evidence="7" id="KW-1133">Transmembrane helix</keyword>
<dbReference type="InterPro" id="IPR050208">
    <property type="entry name" value="MHC_class-I_related"/>
</dbReference>
<dbReference type="PANTHER" id="PTHR16675:SF67">
    <property type="entry name" value="IG-LIKE DOMAIN-CONTAINING PROTEIN"/>
    <property type="match status" value="1"/>
</dbReference>
<evidence type="ECO:0000313" key="11">
    <source>
        <dbReference type="Ensembl" id="ENSMODP00000058147.1"/>
    </source>
</evidence>
<dbReference type="SMART" id="SM00407">
    <property type="entry name" value="IGc1"/>
    <property type="match status" value="1"/>
</dbReference>
<evidence type="ECO:0000256" key="1">
    <source>
        <dbReference type="ARBA" id="ARBA00004236"/>
    </source>
</evidence>